<evidence type="ECO:0000256" key="6">
    <source>
        <dbReference type="ARBA" id="ARBA00022792"/>
    </source>
</evidence>
<sequence length="263" mass="27899">MTSNRKTKEPFWLGSDEVVLKSKTSMLNVMYRFAVQDARFGLHSFLSEKVLKFTGESKISVSWNIACAGVAGGIAGVVGNPAEVALVRMCADGAKPQAQRFGYSNAVDALIRVSREEGLQAFGKGITANIARSVLMRLGDDIKTHAIASLAAGTMATTHCAPADVLKSRLQASAGKEVSFIPQSLNSNSHIKGTRDRASVWPSRGRCSIPHARVDARMAEVDAAYCFDICVYGEIATVDHIGAPLAASRRGLVAESGITLGAS</sequence>
<dbReference type="Pfam" id="PF00153">
    <property type="entry name" value="Mito_carr"/>
    <property type="match status" value="1"/>
</dbReference>
<proteinExistence type="inferred from homology"/>
<comment type="subcellular location">
    <subcellularLocation>
        <location evidence="1">Membrane</location>
        <topology evidence="1">Multi-pass membrane protein</topology>
    </subcellularLocation>
</comment>
<dbReference type="Gene3D" id="1.50.40.10">
    <property type="entry name" value="Mitochondrial carrier domain"/>
    <property type="match status" value="1"/>
</dbReference>
<name>A0A9P5LBR7_9HYPO</name>
<evidence type="ECO:0000313" key="12">
    <source>
        <dbReference type="Proteomes" id="UP000722485"/>
    </source>
</evidence>
<dbReference type="InterPro" id="IPR023395">
    <property type="entry name" value="MCP_dom_sf"/>
</dbReference>
<keyword evidence="6" id="KW-0999">Mitochondrion inner membrane</keyword>
<comment type="similarity">
    <text evidence="2 10">Belongs to the mitochondrial carrier (TC 2.A.29) family.</text>
</comment>
<evidence type="ECO:0000256" key="1">
    <source>
        <dbReference type="ARBA" id="ARBA00004141"/>
    </source>
</evidence>
<evidence type="ECO:0000256" key="9">
    <source>
        <dbReference type="PROSITE-ProRule" id="PRU00282"/>
    </source>
</evidence>
<dbReference type="PANTHER" id="PTHR45618">
    <property type="entry name" value="MITOCHONDRIAL DICARBOXYLATE CARRIER-RELATED"/>
    <property type="match status" value="1"/>
</dbReference>
<keyword evidence="6" id="KW-0496">Mitochondrion</keyword>
<keyword evidence="5" id="KW-0677">Repeat</keyword>
<accession>A0A9P5LBR7</accession>
<dbReference type="InterPro" id="IPR018108">
    <property type="entry name" value="MCP_transmembrane"/>
</dbReference>
<evidence type="ECO:0000256" key="5">
    <source>
        <dbReference type="ARBA" id="ARBA00022737"/>
    </source>
</evidence>
<dbReference type="AlphaFoldDB" id="A0A9P5LBR7"/>
<organism evidence="11 12">
    <name type="scientific">Cylindrodendrum hubeiense</name>
    <dbReference type="NCBI Taxonomy" id="595255"/>
    <lineage>
        <taxon>Eukaryota</taxon>
        <taxon>Fungi</taxon>
        <taxon>Dikarya</taxon>
        <taxon>Ascomycota</taxon>
        <taxon>Pezizomycotina</taxon>
        <taxon>Sordariomycetes</taxon>
        <taxon>Hypocreomycetidae</taxon>
        <taxon>Hypocreales</taxon>
        <taxon>Nectriaceae</taxon>
        <taxon>Cylindrodendrum</taxon>
    </lineage>
</organism>
<dbReference type="SUPFAM" id="SSF103506">
    <property type="entry name" value="Mitochondrial carrier"/>
    <property type="match status" value="1"/>
</dbReference>
<evidence type="ECO:0000256" key="3">
    <source>
        <dbReference type="ARBA" id="ARBA00022448"/>
    </source>
</evidence>
<evidence type="ECO:0000256" key="7">
    <source>
        <dbReference type="ARBA" id="ARBA00022989"/>
    </source>
</evidence>
<dbReference type="InterPro" id="IPR050391">
    <property type="entry name" value="Mito_Metabolite_Transporter"/>
</dbReference>
<keyword evidence="7" id="KW-1133">Transmembrane helix</keyword>
<dbReference type="GO" id="GO:0016020">
    <property type="term" value="C:membrane"/>
    <property type="evidence" value="ECO:0007669"/>
    <property type="project" value="UniProtKB-SubCell"/>
</dbReference>
<feature type="repeat" description="Solcar" evidence="9">
    <location>
        <begin position="63"/>
        <end position="150"/>
    </location>
</feature>
<evidence type="ECO:0000256" key="8">
    <source>
        <dbReference type="ARBA" id="ARBA00023136"/>
    </source>
</evidence>
<evidence type="ECO:0000313" key="11">
    <source>
        <dbReference type="EMBL" id="KAF7543101.1"/>
    </source>
</evidence>
<protein>
    <submittedName>
        <fullName evidence="11">Uncharacterized protein</fullName>
    </submittedName>
</protein>
<keyword evidence="3 10" id="KW-0813">Transport</keyword>
<dbReference type="Proteomes" id="UP000722485">
    <property type="component" value="Unassembled WGS sequence"/>
</dbReference>
<keyword evidence="12" id="KW-1185">Reference proteome</keyword>
<comment type="caution">
    <text evidence="11">The sequence shown here is derived from an EMBL/GenBank/DDBJ whole genome shotgun (WGS) entry which is preliminary data.</text>
</comment>
<dbReference type="OrthoDB" id="448427at2759"/>
<dbReference type="EMBL" id="JAANBB010000391">
    <property type="protein sequence ID" value="KAF7543101.1"/>
    <property type="molecule type" value="Genomic_DNA"/>
</dbReference>
<dbReference type="PROSITE" id="PS50920">
    <property type="entry name" value="SOLCAR"/>
    <property type="match status" value="1"/>
</dbReference>
<keyword evidence="8 9" id="KW-0472">Membrane</keyword>
<evidence type="ECO:0000256" key="10">
    <source>
        <dbReference type="RuleBase" id="RU000488"/>
    </source>
</evidence>
<evidence type="ECO:0000256" key="2">
    <source>
        <dbReference type="ARBA" id="ARBA00006375"/>
    </source>
</evidence>
<reference evidence="11" key="1">
    <citation type="submission" date="2020-03" db="EMBL/GenBank/DDBJ databases">
        <title>Draft Genome Sequence of Cylindrodendrum hubeiense.</title>
        <authorList>
            <person name="Buettner E."/>
            <person name="Kellner H."/>
        </authorList>
    </citation>
    <scope>NUCLEOTIDE SEQUENCE</scope>
    <source>
        <strain evidence="11">IHI 201604</strain>
    </source>
</reference>
<gene>
    <name evidence="11" type="ORF">G7Z17_g11015</name>
</gene>
<keyword evidence="4 9" id="KW-0812">Transmembrane</keyword>
<evidence type="ECO:0000256" key="4">
    <source>
        <dbReference type="ARBA" id="ARBA00022692"/>
    </source>
</evidence>